<keyword evidence="2" id="KW-1185">Reference proteome</keyword>
<comment type="caution">
    <text evidence="1">The sequence shown here is derived from an EMBL/GenBank/DDBJ whole genome shotgun (WGS) entry which is preliminary data.</text>
</comment>
<evidence type="ECO:0000313" key="1">
    <source>
        <dbReference type="EMBL" id="GHO55994.1"/>
    </source>
</evidence>
<evidence type="ECO:0000313" key="2">
    <source>
        <dbReference type="Proteomes" id="UP000654345"/>
    </source>
</evidence>
<accession>A0ABQ3UT40</accession>
<proteinExistence type="predicted"/>
<dbReference type="Proteomes" id="UP000654345">
    <property type="component" value="Unassembled WGS sequence"/>
</dbReference>
<organism evidence="1 2">
    <name type="scientific">Ktedonobacter robiniae</name>
    <dbReference type="NCBI Taxonomy" id="2778365"/>
    <lineage>
        <taxon>Bacteria</taxon>
        <taxon>Bacillati</taxon>
        <taxon>Chloroflexota</taxon>
        <taxon>Ktedonobacteria</taxon>
        <taxon>Ktedonobacterales</taxon>
        <taxon>Ktedonobacteraceae</taxon>
        <taxon>Ktedonobacter</taxon>
    </lineage>
</organism>
<reference evidence="1 2" key="1">
    <citation type="journal article" date="2021" name="Int. J. Syst. Evol. Microbiol.">
        <title>Reticulibacter mediterranei gen. nov., sp. nov., within the new family Reticulibacteraceae fam. nov., and Ktedonospora formicarum gen. nov., sp. nov., Ktedonobacter robiniae sp. nov., Dictyobacter formicarum sp. nov. and Dictyobacter arantiisoli sp. nov., belonging to the class Ktedonobacteria.</title>
        <authorList>
            <person name="Yabe S."/>
            <person name="Zheng Y."/>
            <person name="Wang C.M."/>
            <person name="Sakai Y."/>
            <person name="Abe K."/>
            <person name="Yokota A."/>
            <person name="Donadio S."/>
            <person name="Cavaletti L."/>
            <person name="Monciardini P."/>
        </authorList>
    </citation>
    <scope>NUCLEOTIDE SEQUENCE [LARGE SCALE GENOMIC DNA]</scope>
    <source>
        <strain evidence="1 2">SOSP1-30</strain>
    </source>
</reference>
<dbReference type="EMBL" id="BNJG01000002">
    <property type="protein sequence ID" value="GHO55994.1"/>
    <property type="molecule type" value="Genomic_DNA"/>
</dbReference>
<sequence>MMKARRGLMWASLAWVKPIALVKHLVKVALPSRIQSLWRYLPDNEIVGIRAICNKALSFLEKLRVKSAKSGQVLRRRVSTQREA</sequence>
<name>A0ABQ3UT40_9CHLR</name>
<evidence type="ECO:0008006" key="3">
    <source>
        <dbReference type="Google" id="ProtNLM"/>
    </source>
</evidence>
<protein>
    <recommendedName>
        <fullName evidence="3">Secreted protein</fullName>
    </recommendedName>
</protein>
<gene>
    <name evidence="1" type="ORF">KSB_44690</name>
</gene>